<evidence type="ECO:0000313" key="2">
    <source>
        <dbReference type="EMBL" id="MBB3933907.1"/>
    </source>
</evidence>
<dbReference type="EMBL" id="JACIDO010000001">
    <property type="protein sequence ID" value="MBB3933907.1"/>
    <property type="molecule type" value="Genomic_DNA"/>
</dbReference>
<dbReference type="EC" id="2.5.1.18" evidence="2"/>
<dbReference type="Pfam" id="PF14497">
    <property type="entry name" value="GST_C_3"/>
    <property type="match status" value="1"/>
</dbReference>
<dbReference type="InterPro" id="IPR036249">
    <property type="entry name" value="Thioredoxin-like_sf"/>
</dbReference>
<dbReference type="InterPro" id="IPR004046">
    <property type="entry name" value="GST_C"/>
</dbReference>
<reference evidence="2 3" key="1">
    <citation type="submission" date="2020-08" db="EMBL/GenBank/DDBJ databases">
        <title>Genomic Encyclopedia of Type Strains, Phase IV (KMG-IV): sequencing the most valuable type-strain genomes for metagenomic binning, comparative biology and taxonomic classification.</title>
        <authorList>
            <person name="Goeker M."/>
        </authorList>
    </citation>
    <scope>NUCLEOTIDE SEQUENCE [LARGE SCALE GENOMIC DNA]</scope>
    <source>
        <strain evidence="2 3">DSM 25024</strain>
    </source>
</reference>
<dbReference type="Gene3D" id="1.20.1050.10">
    <property type="match status" value="1"/>
</dbReference>
<gene>
    <name evidence="2" type="ORF">GGR05_000018</name>
</gene>
<accession>A0A7W6BNA5</accession>
<keyword evidence="2" id="KW-0808">Transferase</keyword>
<comment type="caution">
    <text evidence="2">The sequence shown here is derived from an EMBL/GenBank/DDBJ whole genome shotgun (WGS) entry which is preliminary data.</text>
</comment>
<sequence>MSERYDLYYWPGIQGRGEFPRLVLEAAEAPYRDMARLDEAAGGGVPAMMRVLETGIGHHIPFAPPFLVVGDRLVAQSAEISAYLGERLGLAPDTEADRLFARTIALTTADLVTDAHDTHHPIATSLYYADQKPEALRRAQEFRGERMPKFLGWYEWLLEMNDHGVLVGDRLTYADLGLFQVMEGLRYAFPRRMGAIEGRYPRVIALHDAVAQHPAVARYLASPRRLPFNEDGIFRHYPELDGE</sequence>
<organism evidence="2 3">
    <name type="scientific">Aureimonas phyllosphaerae</name>
    <dbReference type="NCBI Taxonomy" id="1166078"/>
    <lineage>
        <taxon>Bacteria</taxon>
        <taxon>Pseudomonadati</taxon>
        <taxon>Pseudomonadota</taxon>
        <taxon>Alphaproteobacteria</taxon>
        <taxon>Hyphomicrobiales</taxon>
        <taxon>Aurantimonadaceae</taxon>
        <taxon>Aureimonas</taxon>
    </lineage>
</organism>
<dbReference type="SUPFAM" id="SSF47616">
    <property type="entry name" value="GST C-terminal domain-like"/>
    <property type="match status" value="1"/>
</dbReference>
<dbReference type="SUPFAM" id="SSF52833">
    <property type="entry name" value="Thioredoxin-like"/>
    <property type="match status" value="1"/>
</dbReference>
<dbReference type="InterPro" id="IPR050213">
    <property type="entry name" value="GST_superfamily"/>
</dbReference>
<feature type="domain" description="GST C-terminal" evidence="1">
    <location>
        <begin position="94"/>
        <end position="240"/>
    </location>
</feature>
<dbReference type="GO" id="GO:0004364">
    <property type="term" value="F:glutathione transferase activity"/>
    <property type="evidence" value="ECO:0007669"/>
    <property type="project" value="UniProtKB-EC"/>
</dbReference>
<proteinExistence type="predicted"/>
<dbReference type="Gene3D" id="3.40.30.10">
    <property type="entry name" value="Glutaredoxin"/>
    <property type="match status" value="1"/>
</dbReference>
<dbReference type="OrthoDB" id="7203409at2"/>
<keyword evidence="3" id="KW-1185">Reference proteome</keyword>
<evidence type="ECO:0000259" key="1">
    <source>
        <dbReference type="PROSITE" id="PS50405"/>
    </source>
</evidence>
<evidence type="ECO:0000313" key="3">
    <source>
        <dbReference type="Proteomes" id="UP000531216"/>
    </source>
</evidence>
<dbReference type="AlphaFoldDB" id="A0A7W6BNA5"/>
<dbReference type="RefSeq" id="WP_090961823.1">
    <property type="nucleotide sequence ID" value="NZ_FOOA01000004.1"/>
</dbReference>
<dbReference type="CDD" id="cd03192">
    <property type="entry name" value="GST_C_Sigma_like"/>
    <property type="match status" value="1"/>
</dbReference>
<dbReference type="InterPro" id="IPR036282">
    <property type="entry name" value="Glutathione-S-Trfase_C_sf"/>
</dbReference>
<dbReference type="PROSITE" id="PS50405">
    <property type="entry name" value="GST_CTER"/>
    <property type="match status" value="1"/>
</dbReference>
<protein>
    <submittedName>
        <fullName evidence="2">Glutathione S-transferase</fullName>
        <ecNumber evidence="2">2.5.1.18</ecNumber>
    </submittedName>
</protein>
<name>A0A7W6BNA5_9HYPH</name>
<dbReference type="Proteomes" id="UP000531216">
    <property type="component" value="Unassembled WGS sequence"/>
</dbReference>
<dbReference type="InterPro" id="IPR010987">
    <property type="entry name" value="Glutathione-S-Trfase_C-like"/>
</dbReference>
<dbReference type="GO" id="GO:0006749">
    <property type="term" value="P:glutathione metabolic process"/>
    <property type="evidence" value="ECO:0007669"/>
    <property type="project" value="TreeGrafter"/>
</dbReference>
<dbReference type="PANTHER" id="PTHR11571:SF263">
    <property type="entry name" value="GLUTATHIONE S-TRANSFERASE"/>
    <property type="match status" value="1"/>
</dbReference>
<dbReference type="PANTHER" id="PTHR11571">
    <property type="entry name" value="GLUTATHIONE S-TRANSFERASE"/>
    <property type="match status" value="1"/>
</dbReference>